<dbReference type="Proteomes" id="UP000053105">
    <property type="component" value="Unassembled WGS sequence"/>
</dbReference>
<dbReference type="EMBL" id="KQ435944">
    <property type="protein sequence ID" value="KOX68170.1"/>
    <property type="molecule type" value="Genomic_DNA"/>
</dbReference>
<accession>A0A0M8ZNZ9</accession>
<protein>
    <submittedName>
        <fullName evidence="1">Uncharacterized protein</fullName>
    </submittedName>
</protein>
<reference evidence="1 2" key="1">
    <citation type="submission" date="2015-07" db="EMBL/GenBank/DDBJ databases">
        <title>The genome of Melipona quadrifasciata.</title>
        <authorList>
            <person name="Pan H."/>
            <person name="Kapheim K."/>
        </authorList>
    </citation>
    <scope>NUCLEOTIDE SEQUENCE [LARGE SCALE GENOMIC DNA]</scope>
    <source>
        <strain evidence="1">0111107301</strain>
        <tissue evidence="1">Whole body</tissue>
    </source>
</reference>
<organism evidence="1 2">
    <name type="scientific">Melipona quadrifasciata</name>
    <dbReference type="NCBI Taxonomy" id="166423"/>
    <lineage>
        <taxon>Eukaryota</taxon>
        <taxon>Metazoa</taxon>
        <taxon>Ecdysozoa</taxon>
        <taxon>Arthropoda</taxon>
        <taxon>Hexapoda</taxon>
        <taxon>Insecta</taxon>
        <taxon>Pterygota</taxon>
        <taxon>Neoptera</taxon>
        <taxon>Endopterygota</taxon>
        <taxon>Hymenoptera</taxon>
        <taxon>Apocrita</taxon>
        <taxon>Aculeata</taxon>
        <taxon>Apoidea</taxon>
        <taxon>Anthophila</taxon>
        <taxon>Apidae</taxon>
        <taxon>Melipona</taxon>
    </lineage>
</organism>
<proteinExistence type="predicted"/>
<evidence type="ECO:0000313" key="2">
    <source>
        <dbReference type="Proteomes" id="UP000053105"/>
    </source>
</evidence>
<name>A0A0M8ZNZ9_9HYME</name>
<sequence length="78" mass="8854">MSVFSIFHADYFKNRKTIRDINLQGTDIFAHFCIFMYKNPKGTKAVVSAVGVLPEVVEAVLLLKFPPTRLISDHTDKI</sequence>
<keyword evidence="2" id="KW-1185">Reference proteome</keyword>
<gene>
    <name evidence="1" type="ORF">WN51_06064</name>
</gene>
<evidence type="ECO:0000313" key="1">
    <source>
        <dbReference type="EMBL" id="KOX68170.1"/>
    </source>
</evidence>
<dbReference type="AlphaFoldDB" id="A0A0M8ZNZ9"/>